<feature type="transmembrane region" description="Helical" evidence="1">
    <location>
        <begin position="51"/>
        <end position="70"/>
    </location>
</feature>
<accession>A0A0N5BWU5</accession>
<reference evidence="3" key="1">
    <citation type="submission" date="2017-02" db="UniProtKB">
        <authorList>
            <consortium name="WormBaseParasite"/>
        </authorList>
    </citation>
    <scope>IDENTIFICATION</scope>
</reference>
<protein>
    <submittedName>
        <fullName evidence="3">Cullin domain-containing protein</fullName>
    </submittedName>
</protein>
<dbReference type="Proteomes" id="UP000046392">
    <property type="component" value="Unplaced"/>
</dbReference>
<dbReference type="AlphaFoldDB" id="A0A0N5BWU5"/>
<keyword evidence="2" id="KW-1185">Reference proteome</keyword>
<keyword evidence="1" id="KW-1133">Transmembrane helix</keyword>
<evidence type="ECO:0000256" key="1">
    <source>
        <dbReference type="SAM" id="Phobius"/>
    </source>
</evidence>
<sequence>MCFFKFKKTSIWKTLVSKIDKICQDVFHQVLFSNHLLHKNEEDLSMLFVGWHTYMELYSLSIILLCYYQYIL</sequence>
<evidence type="ECO:0000313" key="2">
    <source>
        <dbReference type="Proteomes" id="UP000046392"/>
    </source>
</evidence>
<organism evidence="2 3">
    <name type="scientific">Strongyloides papillosus</name>
    <name type="common">Intestinal threadworm</name>
    <dbReference type="NCBI Taxonomy" id="174720"/>
    <lineage>
        <taxon>Eukaryota</taxon>
        <taxon>Metazoa</taxon>
        <taxon>Ecdysozoa</taxon>
        <taxon>Nematoda</taxon>
        <taxon>Chromadorea</taxon>
        <taxon>Rhabditida</taxon>
        <taxon>Tylenchina</taxon>
        <taxon>Panagrolaimomorpha</taxon>
        <taxon>Strongyloidoidea</taxon>
        <taxon>Strongyloididae</taxon>
        <taxon>Strongyloides</taxon>
    </lineage>
</organism>
<proteinExistence type="predicted"/>
<keyword evidence="1" id="KW-0812">Transmembrane</keyword>
<evidence type="ECO:0000313" key="3">
    <source>
        <dbReference type="WBParaSite" id="SPAL_0001028366.1"/>
    </source>
</evidence>
<name>A0A0N5BWU5_STREA</name>
<keyword evidence="1" id="KW-0472">Membrane</keyword>
<dbReference type="WBParaSite" id="SPAL_0001028366.1">
    <property type="protein sequence ID" value="SPAL_0001028366.1"/>
    <property type="gene ID" value="SPAL_0001028366"/>
</dbReference>